<accession>A0A2Z4JB97</accession>
<evidence type="ECO:0000256" key="10">
    <source>
        <dbReference type="ARBA" id="ARBA00023049"/>
    </source>
</evidence>
<dbReference type="EMBL" id="CP030073">
    <property type="protein sequence ID" value="AWW42359.1"/>
    <property type="molecule type" value="Genomic_DNA"/>
</dbReference>
<protein>
    <recommendedName>
        <fullName evidence="5">Aminopeptidase N</fullName>
        <ecNumber evidence="4">3.4.11.2</ecNumber>
    </recommendedName>
    <alternativeName>
        <fullName evidence="11">Alanine aminopeptidase</fullName>
    </alternativeName>
    <alternativeName>
        <fullName evidence="12">Lysyl aminopeptidase</fullName>
    </alternativeName>
</protein>
<dbReference type="Pfam" id="PF17900">
    <property type="entry name" value="Peptidase_M1_N"/>
    <property type="match status" value="1"/>
</dbReference>
<keyword evidence="17" id="KW-1185">Reference proteome</keyword>
<organism evidence="16 17">
    <name type="scientific">Streptomyces cadmiisoli</name>
    <dbReference type="NCBI Taxonomy" id="2184053"/>
    <lineage>
        <taxon>Bacteria</taxon>
        <taxon>Bacillati</taxon>
        <taxon>Actinomycetota</taxon>
        <taxon>Actinomycetes</taxon>
        <taxon>Kitasatosporales</taxon>
        <taxon>Streptomycetaceae</taxon>
        <taxon>Streptomyces</taxon>
        <taxon>Streptomyces aurantiacus group</taxon>
    </lineage>
</organism>
<evidence type="ECO:0000256" key="5">
    <source>
        <dbReference type="ARBA" id="ARBA00015611"/>
    </source>
</evidence>
<dbReference type="GO" id="GO:0006508">
    <property type="term" value="P:proteolysis"/>
    <property type="evidence" value="ECO:0007669"/>
    <property type="project" value="UniProtKB-KW"/>
</dbReference>
<evidence type="ECO:0000256" key="8">
    <source>
        <dbReference type="ARBA" id="ARBA00022801"/>
    </source>
</evidence>
<evidence type="ECO:0000256" key="3">
    <source>
        <dbReference type="ARBA" id="ARBA00010136"/>
    </source>
</evidence>
<keyword evidence="9" id="KW-0862">Zinc</keyword>
<evidence type="ECO:0000313" key="17">
    <source>
        <dbReference type="Proteomes" id="UP000249616"/>
    </source>
</evidence>
<dbReference type="Gene3D" id="1.10.390.10">
    <property type="entry name" value="Neutral Protease Domain 2"/>
    <property type="match status" value="1"/>
</dbReference>
<evidence type="ECO:0000256" key="6">
    <source>
        <dbReference type="ARBA" id="ARBA00022670"/>
    </source>
</evidence>
<dbReference type="InterPro" id="IPR050344">
    <property type="entry name" value="Peptidase_M1_aminopeptidases"/>
</dbReference>
<dbReference type="AlphaFoldDB" id="A0A2Z4JB97"/>
<comment type="similarity">
    <text evidence="3">Belongs to the peptidase M1 family.</text>
</comment>
<evidence type="ECO:0000256" key="1">
    <source>
        <dbReference type="ARBA" id="ARBA00000098"/>
    </source>
</evidence>
<evidence type="ECO:0000313" key="16">
    <source>
        <dbReference type="EMBL" id="AWW42359.1"/>
    </source>
</evidence>
<evidence type="ECO:0000259" key="14">
    <source>
        <dbReference type="Pfam" id="PF01433"/>
    </source>
</evidence>
<evidence type="ECO:0000256" key="12">
    <source>
        <dbReference type="ARBA" id="ARBA00031533"/>
    </source>
</evidence>
<comment type="catalytic activity">
    <reaction evidence="1">
        <text>Release of an N-terminal amino acid, Xaa-|-Yaa- from a peptide, amide or arylamide. Xaa is preferably Ala, but may be most amino acids including Pro (slow action). When a terminal hydrophobic residue is followed by a prolyl residue, the two may be released as an intact Xaa-Pro dipeptide.</text>
        <dbReference type="EC" id="3.4.11.2"/>
    </reaction>
</comment>
<feature type="region of interest" description="Disordered" evidence="13">
    <location>
        <begin position="515"/>
        <end position="538"/>
    </location>
</feature>
<keyword evidence="10" id="KW-0482">Metalloprotease</keyword>
<name>A0A2Z4JB97_9ACTN</name>
<dbReference type="PANTHER" id="PTHR11533:SF297">
    <property type="entry name" value="AMINOPEPTIDASE N"/>
    <property type="match status" value="1"/>
</dbReference>
<dbReference type="InterPro" id="IPR042097">
    <property type="entry name" value="Aminopeptidase_N-like_N_sf"/>
</dbReference>
<evidence type="ECO:0000256" key="2">
    <source>
        <dbReference type="ARBA" id="ARBA00001947"/>
    </source>
</evidence>
<dbReference type="InterPro" id="IPR014782">
    <property type="entry name" value="Peptidase_M1_dom"/>
</dbReference>
<keyword evidence="7" id="KW-0479">Metal-binding</keyword>
<reference evidence="16 17" key="1">
    <citation type="journal article" date="2019" name="Int. J. Syst. Evol. Microbiol.">
        <title>Streptomyces cadmiisoli sp. nov., a novel actinomycete isolated from cadmium-contaminated soil.</title>
        <authorList>
            <person name="Li K."/>
            <person name="Tang X."/>
            <person name="Zhao J."/>
            <person name="Guo Y."/>
            <person name="Tang Y."/>
            <person name="Gao J."/>
        </authorList>
    </citation>
    <scope>NUCLEOTIDE SEQUENCE [LARGE SCALE GENOMIC DNA]</scope>
    <source>
        <strain evidence="16 17">ZFG47</strain>
    </source>
</reference>
<dbReference type="PRINTS" id="PR00756">
    <property type="entry name" value="ALADIPTASE"/>
</dbReference>
<feature type="domain" description="Peptidase M1 membrane alanine aminopeptidase" evidence="14">
    <location>
        <begin position="332"/>
        <end position="476"/>
    </location>
</feature>
<dbReference type="SUPFAM" id="SSF55486">
    <property type="entry name" value="Metalloproteases ('zincins'), catalytic domain"/>
    <property type="match status" value="1"/>
</dbReference>
<keyword evidence="6" id="KW-0645">Protease</keyword>
<dbReference type="Proteomes" id="UP000249616">
    <property type="component" value="Chromosome"/>
</dbReference>
<dbReference type="GO" id="GO:0008270">
    <property type="term" value="F:zinc ion binding"/>
    <property type="evidence" value="ECO:0007669"/>
    <property type="project" value="InterPro"/>
</dbReference>
<feature type="domain" description="Aminopeptidase N-like N-terminal" evidence="15">
    <location>
        <begin position="71"/>
        <end position="240"/>
    </location>
</feature>
<sequence length="538" mass="58137">MGTQPLNRLRTDFPPLGLGALVHRRITAPGALAAVTLLLAIPASASSRSPGAPGIGDPYYPAYGNGGYDVSHYDLRLKYQPATDRLDGTATLLARTTQDLVRFNLDFLLDVSEVRVDGAKAAFRTSGEHELEITPDKPLAKGTPVTVVVRYGGVPSKKQAYGFTSWLRTPDGGVAAGEPEAAWWWFPSNDHPLDKATYDVSVQVPDGSQAISNGTLQSASSRAGWTRYSWRSDKPQATYLATLAVGRFDITTGTTKGGIPVLSAYSKDLGNVYGAARSSVERTGEIADWLTGYFGPYPYNALGGYVPNTGTGYALETQTRPYYSPRQFAAGSNTSVVVHELAHQWYGDLVSVARWKDIWINEGFARYAQWLWSEHEGEGTAQQLADHVYASRPADDPFWKVAPGDPGPENQFHLAVYDRGALALQALRNRIGDADFFAVLKGWPAKYAHGNASVADFRRYAEQVSGKPLGGLFDTWLYRPSKPAADAARDASIPVRAAGAKGTPVQPKSWKKIAATNGVHERGHKRSGGRVAGGGHVE</sequence>
<dbReference type="GO" id="GO:0008237">
    <property type="term" value="F:metallopeptidase activity"/>
    <property type="evidence" value="ECO:0007669"/>
    <property type="project" value="UniProtKB-KW"/>
</dbReference>
<dbReference type="Gene3D" id="2.60.40.1730">
    <property type="entry name" value="tricorn interacting facor f3 domain"/>
    <property type="match status" value="1"/>
</dbReference>
<dbReference type="InterPro" id="IPR027268">
    <property type="entry name" value="Peptidase_M4/M1_CTD_sf"/>
</dbReference>
<evidence type="ECO:0000259" key="15">
    <source>
        <dbReference type="Pfam" id="PF17900"/>
    </source>
</evidence>
<dbReference type="EC" id="3.4.11.2" evidence="4"/>
<dbReference type="KEGG" id="scad:DN051_08625"/>
<keyword evidence="8" id="KW-0378">Hydrolase</keyword>
<evidence type="ECO:0000256" key="7">
    <source>
        <dbReference type="ARBA" id="ARBA00022723"/>
    </source>
</evidence>
<gene>
    <name evidence="16" type="ORF">DN051_08625</name>
</gene>
<dbReference type="CDD" id="cd09603">
    <property type="entry name" value="M1_APN_like"/>
    <property type="match status" value="1"/>
</dbReference>
<evidence type="ECO:0000256" key="9">
    <source>
        <dbReference type="ARBA" id="ARBA00022833"/>
    </source>
</evidence>
<evidence type="ECO:0000256" key="11">
    <source>
        <dbReference type="ARBA" id="ARBA00029811"/>
    </source>
</evidence>
<dbReference type="Pfam" id="PF01433">
    <property type="entry name" value="Peptidase_M1"/>
    <property type="match status" value="1"/>
</dbReference>
<dbReference type="InterPro" id="IPR045357">
    <property type="entry name" value="Aminopeptidase_N-like_N"/>
</dbReference>
<dbReference type="PANTHER" id="PTHR11533">
    <property type="entry name" value="PROTEASE M1 ZINC METALLOPROTEASE"/>
    <property type="match status" value="1"/>
</dbReference>
<dbReference type="InterPro" id="IPR001930">
    <property type="entry name" value="Peptidase_M1"/>
</dbReference>
<evidence type="ECO:0000256" key="4">
    <source>
        <dbReference type="ARBA" id="ARBA00012564"/>
    </source>
</evidence>
<proteinExistence type="inferred from homology"/>
<evidence type="ECO:0000256" key="13">
    <source>
        <dbReference type="SAM" id="MobiDB-lite"/>
    </source>
</evidence>
<comment type="cofactor">
    <cofactor evidence="2">
        <name>Zn(2+)</name>
        <dbReference type="ChEBI" id="CHEBI:29105"/>
    </cofactor>
</comment>
<dbReference type="SUPFAM" id="SSF63737">
    <property type="entry name" value="Leukotriene A4 hydrolase N-terminal domain"/>
    <property type="match status" value="1"/>
</dbReference>
<dbReference type="GO" id="GO:0016285">
    <property type="term" value="F:alanyl aminopeptidase activity"/>
    <property type="evidence" value="ECO:0007669"/>
    <property type="project" value="UniProtKB-EC"/>
</dbReference>